<feature type="region of interest" description="Disordered" evidence="1">
    <location>
        <begin position="84"/>
        <end position="105"/>
    </location>
</feature>
<evidence type="ECO:0000313" key="2">
    <source>
        <dbReference type="EMBL" id="GAA4713768.1"/>
    </source>
</evidence>
<evidence type="ECO:0000256" key="1">
    <source>
        <dbReference type="SAM" id="MobiDB-lite"/>
    </source>
</evidence>
<dbReference type="EMBL" id="BAABKM010000003">
    <property type="protein sequence ID" value="GAA4713768.1"/>
    <property type="molecule type" value="Genomic_DNA"/>
</dbReference>
<proteinExistence type="predicted"/>
<reference evidence="3" key="1">
    <citation type="journal article" date="2019" name="Int. J. Syst. Evol. Microbiol.">
        <title>The Global Catalogue of Microorganisms (GCM) 10K type strain sequencing project: providing services to taxonomists for standard genome sequencing and annotation.</title>
        <authorList>
            <consortium name="The Broad Institute Genomics Platform"/>
            <consortium name="The Broad Institute Genome Sequencing Center for Infectious Disease"/>
            <person name="Wu L."/>
            <person name="Ma J."/>
        </authorList>
    </citation>
    <scope>NUCLEOTIDE SEQUENCE [LARGE SCALE GENOMIC DNA]</scope>
    <source>
        <strain evidence="3">JCM 18531</strain>
    </source>
</reference>
<comment type="caution">
    <text evidence="2">The sequence shown here is derived from an EMBL/GenBank/DDBJ whole genome shotgun (WGS) entry which is preliminary data.</text>
</comment>
<accession>A0ABP8XRE6</accession>
<sequence length="143" mass="15382">MRRVVLLALVVPLLVACGDSKDDYCDAVSEHQKHLSEVLGSGKPDAMLQALDTFQDLADQAPSDITDEWQQVNSSIEKLQQALDDAGVDPSTYDRDKPPAGLTADQKKAIDAAAARLGGAETLEALKDLDQQARDVCHTPLTL</sequence>
<organism evidence="2 3">
    <name type="scientific">Nocardioides conyzicola</name>
    <dbReference type="NCBI Taxonomy" id="1651781"/>
    <lineage>
        <taxon>Bacteria</taxon>
        <taxon>Bacillati</taxon>
        <taxon>Actinomycetota</taxon>
        <taxon>Actinomycetes</taxon>
        <taxon>Propionibacteriales</taxon>
        <taxon>Nocardioidaceae</taxon>
        <taxon>Nocardioides</taxon>
    </lineage>
</organism>
<dbReference type="PROSITE" id="PS51257">
    <property type="entry name" value="PROKAR_LIPOPROTEIN"/>
    <property type="match status" value="1"/>
</dbReference>
<dbReference type="Proteomes" id="UP001499974">
    <property type="component" value="Unassembled WGS sequence"/>
</dbReference>
<gene>
    <name evidence="2" type="ORF">GCM10023349_36130</name>
</gene>
<keyword evidence="3" id="KW-1185">Reference proteome</keyword>
<evidence type="ECO:0000313" key="3">
    <source>
        <dbReference type="Proteomes" id="UP001499974"/>
    </source>
</evidence>
<protein>
    <recommendedName>
        <fullName evidence="4">Lipoprotein</fullName>
    </recommendedName>
</protein>
<name>A0ABP8XRE6_9ACTN</name>
<evidence type="ECO:0008006" key="4">
    <source>
        <dbReference type="Google" id="ProtNLM"/>
    </source>
</evidence>
<dbReference type="RefSeq" id="WP_345522884.1">
    <property type="nucleotide sequence ID" value="NZ_BAABKM010000003.1"/>
</dbReference>